<organism evidence="1">
    <name type="scientific">Candidatus Caldatribacterium saccharofermentans</name>
    <dbReference type="NCBI Taxonomy" id="1454753"/>
    <lineage>
        <taxon>Bacteria</taxon>
        <taxon>Pseudomonadati</taxon>
        <taxon>Atribacterota</taxon>
        <taxon>Atribacteria</taxon>
        <taxon>Atribacterales</taxon>
        <taxon>Candidatus Caldatribacteriaceae</taxon>
        <taxon>Candidatus Caldatribacterium</taxon>
    </lineage>
</organism>
<reference evidence="1" key="1">
    <citation type="journal article" date="2020" name="mSystems">
        <title>Genome- and Community-Level Interaction Insights into Carbon Utilization and Element Cycling Functions of Hydrothermarchaeota in Hydrothermal Sediment.</title>
        <authorList>
            <person name="Zhou Z."/>
            <person name="Liu Y."/>
            <person name="Xu W."/>
            <person name="Pan J."/>
            <person name="Luo Z.H."/>
            <person name="Li M."/>
        </authorList>
    </citation>
    <scope>NUCLEOTIDE SEQUENCE [LARGE SCALE GENOMIC DNA]</scope>
    <source>
        <strain evidence="1">SpSt-82</strain>
    </source>
</reference>
<sequence length="94" mass="11367">MREIINGKVYDTEKATLVADDRYWDGRNWDRRGRNTYLYRTPKGQFFLFRTTQWQGERSSIEPISREEAKEWYEQLPEKHLGYEEAFGEVPEEA</sequence>
<comment type="caution">
    <text evidence="1">The sequence shown here is derived from an EMBL/GenBank/DDBJ whole genome shotgun (WGS) entry which is preliminary data.</text>
</comment>
<name>A0A7V4WKA6_9BACT</name>
<dbReference type="AlphaFoldDB" id="A0A7V4WKA6"/>
<proteinExistence type="predicted"/>
<protein>
    <submittedName>
        <fullName evidence="1">Uncharacterized protein</fullName>
    </submittedName>
</protein>
<dbReference type="EMBL" id="DTIY01000004">
    <property type="protein sequence ID" value="HGY38237.1"/>
    <property type="molecule type" value="Genomic_DNA"/>
</dbReference>
<accession>A0A7V4WKA6</accession>
<gene>
    <name evidence="1" type="ORF">ENW11_00275</name>
</gene>
<evidence type="ECO:0000313" key="1">
    <source>
        <dbReference type="EMBL" id="HGY38237.1"/>
    </source>
</evidence>